<gene>
    <name evidence="2" type="ORF">EZS28_010048</name>
</gene>
<reference evidence="2 3" key="1">
    <citation type="submission" date="2019-03" db="EMBL/GenBank/DDBJ databases">
        <title>Single cell metagenomics reveals metabolic interactions within the superorganism composed of flagellate Streblomastix strix and complex community of Bacteroidetes bacteria on its surface.</title>
        <authorList>
            <person name="Treitli S.C."/>
            <person name="Kolisko M."/>
            <person name="Husnik F."/>
            <person name="Keeling P."/>
            <person name="Hampl V."/>
        </authorList>
    </citation>
    <scope>NUCLEOTIDE SEQUENCE [LARGE SCALE GENOMIC DNA]</scope>
    <source>
        <strain evidence="2">ST1C</strain>
    </source>
</reference>
<protein>
    <submittedName>
        <fullName evidence="2">Uncharacterized protein</fullName>
    </submittedName>
</protein>
<proteinExistence type="predicted"/>
<evidence type="ECO:0000256" key="1">
    <source>
        <dbReference type="SAM" id="MobiDB-lite"/>
    </source>
</evidence>
<evidence type="ECO:0000313" key="2">
    <source>
        <dbReference type="EMBL" id="KAA6394424.1"/>
    </source>
</evidence>
<name>A0A5J4WH79_9EUKA</name>
<accession>A0A5J4WH79</accession>
<feature type="region of interest" description="Disordered" evidence="1">
    <location>
        <begin position="127"/>
        <end position="187"/>
    </location>
</feature>
<dbReference type="EMBL" id="SNRW01001946">
    <property type="protein sequence ID" value="KAA6394424.1"/>
    <property type="molecule type" value="Genomic_DNA"/>
</dbReference>
<organism evidence="2 3">
    <name type="scientific">Streblomastix strix</name>
    <dbReference type="NCBI Taxonomy" id="222440"/>
    <lineage>
        <taxon>Eukaryota</taxon>
        <taxon>Metamonada</taxon>
        <taxon>Preaxostyla</taxon>
        <taxon>Oxymonadida</taxon>
        <taxon>Streblomastigidae</taxon>
        <taxon>Streblomastix</taxon>
    </lineage>
</organism>
<sequence length="187" mass="21554">MNTPTIKMIIKFEDMKITIALMMYLVKMFWQCYKQEIIEENERKVENEENTQSKLKIPGQRHWNTGEVNGTMNTSTQSSRIKQITGWVDYNFGSTSWHTEGETAIVFEAYRTTLADGFGFQPLIGQEQEQSEDEPEQELGQLDLNNFPDNPEIDGPPGLTQETRRSEANKGYIKPRYKSSCEKKKAG</sequence>
<evidence type="ECO:0000313" key="3">
    <source>
        <dbReference type="Proteomes" id="UP000324800"/>
    </source>
</evidence>
<dbReference type="AlphaFoldDB" id="A0A5J4WH79"/>
<dbReference type="Proteomes" id="UP000324800">
    <property type="component" value="Unassembled WGS sequence"/>
</dbReference>
<comment type="caution">
    <text evidence="2">The sequence shown here is derived from an EMBL/GenBank/DDBJ whole genome shotgun (WGS) entry which is preliminary data.</text>
</comment>